<protein>
    <recommendedName>
        <fullName evidence="1">F-box domain-containing protein</fullName>
    </recommendedName>
</protein>
<comment type="caution">
    <text evidence="2">The sequence shown here is derived from an EMBL/GenBank/DDBJ whole genome shotgun (WGS) entry which is preliminary data.</text>
</comment>
<proteinExistence type="predicted"/>
<evidence type="ECO:0000259" key="1">
    <source>
        <dbReference type="PROSITE" id="PS50181"/>
    </source>
</evidence>
<dbReference type="AlphaFoldDB" id="A0A813QSI6"/>
<gene>
    <name evidence="2" type="ORF">XAT740_LOCUS1448</name>
</gene>
<accession>A0A813QSI6</accession>
<sequence>MSIAQFEDLPDEILLEICIYLNTIDIINAFGRSNSRLERTITQFRHDINLQQLTLKQFQHFCYHVIPCYADCIVKLTINTWYAPGEIALFNRFIAPYKTLHEFLPSLKQIWLINFSNKDIDIIPKILSIEKVLIDSDAQVSLFHSTKVLLDRYLFCTRNSIQELRLYDSEEGFRLQHDLPVMTCLYLQKLIISVATSDDLILIFRRAPNLIKLHVEISMFSTDLPKQYATPDIMPRHIKDFHLWVKDKRLLIFEDLYNILTNIPTIECLSLEIETDDIQYSQGHRWRELFSYLPRLARLDMGLKIWIGFNKVPIDVTPYLQTFTENGLDICAYADTRVLYIDAIPYEFDSATGVMTSPSASRAKATNMNLFQKPARRVNTLCFDGRHESTSANDWFQVIHRFPTIQVLDIVSINVTDQLDSKFFENSRHLRLPNLTILRYIRSTKCQVNIPFFMYLANNEVLAPRLSSLTMMYGDFVYVCKRLPIDFQFTRFHELRLYGNGADGCICLKDIQLILKIFPNLEHFWIHVQSSRTINKKLQFIIQEILSSLTNLISLRLSCKKHSLRFPVLPDDDHTWIQHACRLNQSKHVHFTIDKKEISIWK</sequence>
<feature type="domain" description="F-box" evidence="1">
    <location>
        <begin position="3"/>
        <end position="53"/>
    </location>
</feature>
<name>A0A813QSI6_ADIRI</name>
<organism evidence="2 3">
    <name type="scientific">Adineta ricciae</name>
    <name type="common">Rotifer</name>
    <dbReference type="NCBI Taxonomy" id="249248"/>
    <lineage>
        <taxon>Eukaryota</taxon>
        <taxon>Metazoa</taxon>
        <taxon>Spiralia</taxon>
        <taxon>Gnathifera</taxon>
        <taxon>Rotifera</taxon>
        <taxon>Eurotatoria</taxon>
        <taxon>Bdelloidea</taxon>
        <taxon>Adinetida</taxon>
        <taxon>Adinetidae</taxon>
        <taxon>Adineta</taxon>
    </lineage>
</organism>
<evidence type="ECO:0000313" key="3">
    <source>
        <dbReference type="Proteomes" id="UP000663828"/>
    </source>
</evidence>
<dbReference type="Gene3D" id="3.80.10.10">
    <property type="entry name" value="Ribonuclease Inhibitor"/>
    <property type="match status" value="1"/>
</dbReference>
<reference evidence="2" key="1">
    <citation type="submission" date="2021-02" db="EMBL/GenBank/DDBJ databases">
        <authorList>
            <person name="Nowell W R."/>
        </authorList>
    </citation>
    <scope>NUCLEOTIDE SEQUENCE</scope>
</reference>
<dbReference type="InterPro" id="IPR032675">
    <property type="entry name" value="LRR_dom_sf"/>
</dbReference>
<dbReference type="EMBL" id="CAJNOR010000045">
    <property type="protein sequence ID" value="CAF0770975.1"/>
    <property type="molecule type" value="Genomic_DNA"/>
</dbReference>
<dbReference type="Proteomes" id="UP000663828">
    <property type="component" value="Unassembled WGS sequence"/>
</dbReference>
<evidence type="ECO:0000313" key="2">
    <source>
        <dbReference type="EMBL" id="CAF0770975.1"/>
    </source>
</evidence>
<dbReference type="InterPro" id="IPR001810">
    <property type="entry name" value="F-box_dom"/>
</dbReference>
<dbReference type="PROSITE" id="PS50181">
    <property type="entry name" value="FBOX"/>
    <property type="match status" value="1"/>
</dbReference>
<dbReference type="SUPFAM" id="SSF52047">
    <property type="entry name" value="RNI-like"/>
    <property type="match status" value="1"/>
</dbReference>
<keyword evidence="3" id="KW-1185">Reference proteome</keyword>